<dbReference type="InterPro" id="IPR001031">
    <property type="entry name" value="Thioesterase"/>
</dbReference>
<protein>
    <submittedName>
        <fullName evidence="5">Thioesterase</fullName>
    </submittedName>
</protein>
<dbReference type="AlphaFoldDB" id="A0A7G1NWZ4"/>
<evidence type="ECO:0000256" key="3">
    <source>
        <dbReference type="SAM" id="MobiDB-lite"/>
    </source>
</evidence>
<feature type="region of interest" description="Disordered" evidence="3">
    <location>
        <begin position="254"/>
        <end position="274"/>
    </location>
</feature>
<accession>A0A7G1NWZ4</accession>
<evidence type="ECO:0000313" key="6">
    <source>
        <dbReference type="Proteomes" id="UP000516444"/>
    </source>
</evidence>
<organism evidence="5 6">
    <name type="scientific">Streptomyces aurantiacus</name>
    <dbReference type="NCBI Taxonomy" id="47760"/>
    <lineage>
        <taxon>Bacteria</taxon>
        <taxon>Bacillati</taxon>
        <taxon>Actinomycetota</taxon>
        <taxon>Actinomycetes</taxon>
        <taxon>Kitasatosporales</taxon>
        <taxon>Streptomycetaceae</taxon>
        <taxon>Streptomyces</taxon>
        <taxon>Streptomyces aurantiacus group</taxon>
    </lineage>
</organism>
<dbReference type="InterPro" id="IPR012223">
    <property type="entry name" value="TEII"/>
</dbReference>
<proteinExistence type="inferred from homology"/>
<comment type="similarity">
    <text evidence="1">Belongs to the thioesterase family.</text>
</comment>
<dbReference type="RefSeq" id="WP_055518677.1">
    <property type="nucleotide sequence ID" value="NZ_AP023440.1"/>
</dbReference>
<dbReference type="InterPro" id="IPR029058">
    <property type="entry name" value="AB_hydrolase_fold"/>
</dbReference>
<gene>
    <name evidence="5" type="ORF">GCM10017557_10990</name>
</gene>
<dbReference type="Gene3D" id="3.40.50.1820">
    <property type="entry name" value="alpha/beta hydrolase"/>
    <property type="match status" value="1"/>
</dbReference>
<keyword evidence="6" id="KW-1185">Reference proteome</keyword>
<dbReference type="Pfam" id="PF00975">
    <property type="entry name" value="Thioesterase"/>
    <property type="match status" value="1"/>
</dbReference>
<dbReference type="PANTHER" id="PTHR11487:SF0">
    <property type="entry name" value="S-ACYL FATTY ACID SYNTHASE THIOESTERASE, MEDIUM CHAIN"/>
    <property type="match status" value="1"/>
</dbReference>
<reference evidence="5 6" key="1">
    <citation type="journal article" date="2014" name="Int. J. Syst. Evol. Microbiol.">
        <title>Complete genome sequence of Corynebacterium casei LMG S-19264T (=DSM 44701T), isolated from a smear-ripened cheese.</title>
        <authorList>
            <consortium name="US DOE Joint Genome Institute (JGI-PGF)"/>
            <person name="Walter F."/>
            <person name="Albersmeier A."/>
            <person name="Kalinowski J."/>
            <person name="Ruckert C."/>
        </authorList>
    </citation>
    <scope>NUCLEOTIDE SEQUENCE [LARGE SCALE GENOMIC DNA]</scope>
    <source>
        <strain evidence="5 6">JCM 4677</strain>
    </source>
</reference>
<keyword evidence="2" id="KW-0378">Hydrolase</keyword>
<sequence>MESSTAKAPWQTGTGTWFRRYHDSAPRAVTLVCFPFAGGSASYFFGLSRLLAPGVEVLAVQYPGRQDRRGEPCLESVTALADGVVAQLPAGSGPFALFGHSMGAIVAFEVARRLRDTAGPGLPAHLFVSGGLARPHRPSGSTGAPGPGDILAHLREMGGTDERFFTSPELQALVLPVLRADYRAVGTYEPPGPERLGCPITALIGDADGRTTPEQAATWRERTSGAFDLRVLPGGHFYLDSCRQQVADIVATTLGGGRLPPSPPRGPAPQDLAR</sequence>
<dbReference type="InterPro" id="IPR020802">
    <property type="entry name" value="TesA-like"/>
</dbReference>
<dbReference type="KEGG" id="sgm:GCM10017557_10990"/>
<feature type="domain" description="Thioesterase TesA-like" evidence="4">
    <location>
        <begin position="32"/>
        <end position="254"/>
    </location>
</feature>
<evidence type="ECO:0000259" key="4">
    <source>
        <dbReference type="SMART" id="SM00824"/>
    </source>
</evidence>
<name>A0A7G1NWZ4_9ACTN</name>
<dbReference type="SMART" id="SM00824">
    <property type="entry name" value="PKS_TE"/>
    <property type="match status" value="1"/>
</dbReference>
<dbReference type="GO" id="GO:0008610">
    <property type="term" value="P:lipid biosynthetic process"/>
    <property type="evidence" value="ECO:0007669"/>
    <property type="project" value="TreeGrafter"/>
</dbReference>
<dbReference type="EMBL" id="AP023440">
    <property type="protein sequence ID" value="BCL26240.1"/>
    <property type="molecule type" value="Genomic_DNA"/>
</dbReference>
<evidence type="ECO:0000256" key="1">
    <source>
        <dbReference type="ARBA" id="ARBA00007169"/>
    </source>
</evidence>
<dbReference type="SUPFAM" id="SSF53474">
    <property type="entry name" value="alpha/beta-Hydrolases"/>
    <property type="match status" value="1"/>
</dbReference>
<dbReference type="Proteomes" id="UP000516444">
    <property type="component" value="Chromosome"/>
</dbReference>
<dbReference type="OrthoDB" id="8480037at2"/>
<dbReference type="GO" id="GO:0016787">
    <property type="term" value="F:hydrolase activity"/>
    <property type="evidence" value="ECO:0007669"/>
    <property type="project" value="UniProtKB-KW"/>
</dbReference>
<evidence type="ECO:0000313" key="5">
    <source>
        <dbReference type="EMBL" id="BCL26240.1"/>
    </source>
</evidence>
<dbReference type="PANTHER" id="PTHR11487">
    <property type="entry name" value="THIOESTERASE"/>
    <property type="match status" value="1"/>
</dbReference>
<evidence type="ECO:0000256" key="2">
    <source>
        <dbReference type="ARBA" id="ARBA00022801"/>
    </source>
</evidence>